<organism evidence="3 4">
    <name type="scientific">Dendrobium thyrsiflorum</name>
    <name type="common">Pinecone-like raceme dendrobium</name>
    <name type="synonym">Orchid</name>
    <dbReference type="NCBI Taxonomy" id="117978"/>
    <lineage>
        <taxon>Eukaryota</taxon>
        <taxon>Viridiplantae</taxon>
        <taxon>Streptophyta</taxon>
        <taxon>Embryophyta</taxon>
        <taxon>Tracheophyta</taxon>
        <taxon>Spermatophyta</taxon>
        <taxon>Magnoliopsida</taxon>
        <taxon>Liliopsida</taxon>
        <taxon>Asparagales</taxon>
        <taxon>Orchidaceae</taxon>
        <taxon>Epidendroideae</taxon>
        <taxon>Malaxideae</taxon>
        <taxon>Dendrobiinae</taxon>
        <taxon>Dendrobium</taxon>
    </lineage>
</organism>
<evidence type="ECO:0008006" key="5">
    <source>
        <dbReference type="Google" id="ProtNLM"/>
    </source>
</evidence>
<reference evidence="3 4" key="1">
    <citation type="journal article" date="2024" name="Plant Biotechnol. J.">
        <title>Dendrobium thyrsiflorum genome and its molecular insights into genes involved in important horticultural traits.</title>
        <authorList>
            <person name="Chen B."/>
            <person name="Wang J.Y."/>
            <person name="Zheng P.J."/>
            <person name="Li K.L."/>
            <person name="Liang Y.M."/>
            <person name="Chen X.F."/>
            <person name="Zhang C."/>
            <person name="Zhao X."/>
            <person name="He X."/>
            <person name="Zhang G.Q."/>
            <person name="Liu Z.J."/>
            <person name="Xu Q."/>
        </authorList>
    </citation>
    <scope>NUCLEOTIDE SEQUENCE [LARGE SCALE GENOMIC DNA]</scope>
    <source>
        <strain evidence="3">GZMU011</strain>
    </source>
</reference>
<comment type="caution">
    <text evidence="3">The sequence shown here is derived from an EMBL/GenBank/DDBJ whole genome shotgun (WGS) entry which is preliminary data.</text>
</comment>
<sequence length="125" mass="12532">MANSLSVLLSCLLFLLLVLLPPSAINAARPAPASTDTSKKEKDCFGEYAGNGNGNVGFGSIPGGTGVTTGRGSSTATSGNVPSFTDFDHSGPAAANARYIPGLDDTFVPNPGYEIPRSSGAGSVP</sequence>
<feature type="compositionally biased region" description="Gly residues" evidence="1">
    <location>
        <begin position="51"/>
        <end position="69"/>
    </location>
</feature>
<dbReference type="PANTHER" id="PTHR36733">
    <property type="entry name" value="CELL WALL PROTEIN-RELATED"/>
    <property type="match status" value="1"/>
</dbReference>
<accession>A0ABD0UEZ7</accession>
<dbReference type="InterPro" id="IPR034565">
    <property type="entry name" value="Put_cell_wall"/>
</dbReference>
<feature type="chain" id="PRO_5044742491" description="Cell wall protein" evidence="2">
    <location>
        <begin position="28"/>
        <end position="125"/>
    </location>
</feature>
<gene>
    <name evidence="3" type="ORF">M5K25_019353</name>
</gene>
<dbReference type="Proteomes" id="UP001552299">
    <property type="component" value="Unassembled WGS sequence"/>
</dbReference>
<evidence type="ECO:0000256" key="1">
    <source>
        <dbReference type="SAM" id="MobiDB-lite"/>
    </source>
</evidence>
<feature type="signal peptide" evidence="2">
    <location>
        <begin position="1"/>
        <end position="27"/>
    </location>
</feature>
<proteinExistence type="predicted"/>
<dbReference type="EMBL" id="JANQDX010000015">
    <property type="protein sequence ID" value="KAL0911229.1"/>
    <property type="molecule type" value="Genomic_DNA"/>
</dbReference>
<feature type="compositionally biased region" description="Low complexity" evidence="1">
    <location>
        <begin position="70"/>
        <end position="79"/>
    </location>
</feature>
<evidence type="ECO:0000256" key="2">
    <source>
        <dbReference type="SAM" id="SignalP"/>
    </source>
</evidence>
<protein>
    <recommendedName>
        <fullName evidence="5">Cell wall protein</fullName>
    </recommendedName>
</protein>
<name>A0ABD0UEZ7_DENTH</name>
<evidence type="ECO:0000313" key="4">
    <source>
        <dbReference type="Proteomes" id="UP001552299"/>
    </source>
</evidence>
<evidence type="ECO:0000313" key="3">
    <source>
        <dbReference type="EMBL" id="KAL0911229.1"/>
    </source>
</evidence>
<dbReference type="AlphaFoldDB" id="A0ABD0UEZ7"/>
<feature type="region of interest" description="Disordered" evidence="1">
    <location>
        <begin position="51"/>
        <end position="87"/>
    </location>
</feature>
<keyword evidence="2" id="KW-0732">Signal</keyword>
<keyword evidence="4" id="KW-1185">Reference proteome</keyword>
<dbReference type="PANTHER" id="PTHR36733:SF1">
    <property type="entry name" value="CELL WALL PROTEIN-RELATED"/>
    <property type="match status" value="1"/>
</dbReference>